<reference evidence="2 3" key="1">
    <citation type="journal article" date="2015" name="Genom Data">
        <title>Draft genome sequence of a multidrug-resistant Chryseobacterium indologenes isolate from Malaysia.</title>
        <authorList>
            <person name="Yu C.Y."/>
            <person name="Ang G.Y."/>
            <person name="Cheng H.J."/>
            <person name="Cheong Y.M."/>
            <person name="Yin W.F."/>
            <person name="Chan K.G."/>
        </authorList>
    </citation>
    <scope>NUCLEOTIDE SEQUENCE [LARGE SCALE GENOMIC DNA]</scope>
    <source>
        <strain evidence="2 3">CI_885</strain>
    </source>
</reference>
<dbReference type="Gene3D" id="3.90.550.10">
    <property type="entry name" value="Spore Coat Polysaccharide Biosynthesis Protein SpsA, Chain A"/>
    <property type="match status" value="1"/>
</dbReference>
<proteinExistence type="predicted"/>
<comment type="caution">
    <text evidence="2">The sequence shown here is derived from an EMBL/GenBank/DDBJ whole genome shotgun (WGS) entry which is preliminary data.</text>
</comment>
<gene>
    <name evidence="2" type="ORF">AOB46_19380</name>
</gene>
<dbReference type="InterPro" id="IPR001173">
    <property type="entry name" value="Glyco_trans_2-like"/>
</dbReference>
<reference evidence="3" key="2">
    <citation type="submission" date="2015-09" db="EMBL/GenBank/DDBJ databases">
        <title>Draft genome sequence of a multidrug-resistant Chryseobacterium indologenes isolate from Malaysia.</title>
        <authorList>
            <person name="Yu C.Y."/>
            <person name="Ang G.Y."/>
            <person name="Chan K.-G."/>
        </authorList>
    </citation>
    <scope>NUCLEOTIDE SEQUENCE [LARGE SCALE GENOMIC DNA]</scope>
    <source>
        <strain evidence="3">CI_885</strain>
    </source>
</reference>
<evidence type="ECO:0000313" key="3">
    <source>
        <dbReference type="Proteomes" id="UP000037953"/>
    </source>
</evidence>
<dbReference type="OrthoDB" id="396512at2"/>
<sequence length="302" mass="35785">MNTLPLVSLVIITMNHEKFIEQACLSAISQTYPNYEIILLDNNSTDKTFEIAEHTLSQFTQHYKLIRNTESFGVAKNINIAVAQASGEYVSLLSGDDWYTEDSLAEKVAFIEKNTVDFILSDGYKYYQNEDKMTEVYTPKEKKRVIDSMRNFFHENVAENRTSNVGTFVKKELLVKYPFDENINTEDWDMNLRLTSKGYKVGFIDKKLFYYRILSTSLSRNWKLMEDSYKKVTGKYLDYIKADKDLYQKYRLQLLHFKYEVLLSDTQSESEKEKLQLEWKKEKYRIKYKNPVLFFKLLLLKK</sequence>
<dbReference type="Pfam" id="PF00535">
    <property type="entry name" value="Glycos_transf_2"/>
    <property type="match status" value="1"/>
</dbReference>
<dbReference type="SUPFAM" id="SSF53448">
    <property type="entry name" value="Nucleotide-diphospho-sugar transferases"/>
    <property type="match status" value="1"/>
</dbReference>
<dbReference type="RefSeq" id="WP_062702472.1">
    <property type="nucleotide sequence ID" value="NZ_LJOD01000017.1"/>
</dbReference>
<name>A0A0N0IUD9_CHRID</name>
<protein>
    <submittedName>
        <fullName evidence="2">Glycosyl transferase</fullName>
    </submittedName>
</protein>
<evidence type="ECO:0000259" key="1">
    <source>
        <dbReference type="Pfam" id="PF00535"/>
    </source>
</evidence>
<feature type="domain" description="Glycosyltransferase 2-like" evidence="1">
    <location>
        <begin position="8"/>
        <end position="147"/>
    </location>
</feature>
<dbReference type="Proteomes" id="UP000037953">
    <property type="component" value="Unassembled WGS sequence"/>
</dbReference>
<dbReference type="AlphaFoldDB" id="A0A0N0IUD9"/>
<accession>A0A0N0IUD9</accession>
<dbReference type="EMBL" id="LJOD01000017">
    <property type="protein sequence ID" value="KPE49512.1"/>
    <property type="molecule type" value="Genomic_DNA"/>
</dbReference>
<dbReference type="InterPro" id="IPR029044">
    <property type="entry name" value="Nucleotide-diphossugar_trans"/>
</dbReference>
<dbReference type="PATRIC" id="fig|253.9.peg.1844"/>
<organism evidence="2 3">
    <name type="scientific">Chryseobacterium indologenes</name>
    <name type="common">Flavobacterium indologenes</name>
    <dbReference type="NCBI Taxonomy" id="253"/>
    <lineage>
        <taxon>Bacteria</taxon>
        <taxon>Pseudomonadati</taxon>
        <taxon>Bacteroidota</taxon>
        <taxon>Flavobacteriia</taxon>
        <taxon>Flavobacteriales</taxon>
        <taxon>Weeksellaceae</taxon>
        <taxon>Chryseobacterium group</taxon>
        <taxon>Chryseobacterium</taxon>
    </lineage>
</organism>
<keyword evidence="2" id="KW-0808">Transferase</keyword>
<dbReference type="PANTHER" id="PTHR22916">
    <property type="entry name" value="GLYCOSYLTRANSFERASE"/>
    <property type="match status" value="1"/>
</dbReference>
<dbReference type="GO" id="GO:0016758">
    <property type="term" value="F:hexosyltransferase activity"/>
    <property type="evidence" value="ECO:0007669"/>
    <property type="project" value="UniProtKB-ARBA"/>
</dbReference>
<evidence type="ECO:0000313" key="2">
    <source>
        <dbReference type="EMBL" id="KPE49512.1"/>
    </source>
</evidence>
<dbReference type="PANTHER" id="PTHR22916:SF3">
    <property type="entry name" value="UDP-GLCNAC:BETAGAL BETA-1,3-N-ACETYLGLUCOSAMINYLTRANSFERASE-LIKE PROTEIN 1"/>
    <property type="match status" value="1"/>
</dbReference>